<organism evidence="3 4">
    <name type="scientific">Flavobacterium urumqiense</name>
    <dbReference type="NCBI Taxonomy" id="935224"/>
    <lineage>
        <taxon>Bacteria</taxon>
        <taxon>Pseudomonadati</taxon>
        <taxon>Bacteroidota</taxon>
        <taxon>Flavobacteriia</taxon>
        <taxon>Flavobacteriales</taxon>
        <taxon>Flavobacteriaceae</taxon>
        <taxon>Flavobacterium</taxon>
    </lineage>
</organism>
<gene>
    <name evidence="3" type="ORF">SAMN04488130_1039</name>
</gene>
<keyword evidence="1" id="KW-0472">Membrane</keyword>
<dbReference type="SUPFAM" id="SSF103088">
    <property type="entry name" value="OmpA-like"/>
    <property type="match status" value="1"/>
</dbReference>
<dbReference type="OrthoDB" id="9782229at2"/>
<dbReference type="AlphaFoldDB" id="A0A1H5V153"/>
<sequence>MKKFIFCNLSDRLLEESEPEMLKLLSVLIKNKSLVIKIQGHIYFTIEKVKYDVSAALAKKGYNILVQNGIEKERLSYKGLCSFRPIYPLPEKNEAERIANRRVEIFIVKK</sequence>
<evidence type="ECO:0000256" key="1">
    <source>
        <dbReference type="PROSITE-ProRule" id="PRU00473"/>
    </source>
</evidence>
<evidence type="ECO:0000313" key="3">
    <source>
        <dbReference type="EMBL" id="SEF80934.1"/>
    </source>
</evidence>
<evidence type="ECO:0000313" key="4">
    <source>
        <dbReference type="Proteomes" id="UP000236737"/>
    </source>
</evidence>
<keyword evidence="4" id="KW-1185">Reference proteome</keyword>
<dbReference type="Gene3D" id="3.30.1330.60">
    <property type="entry name" value="OmpA-like domain"/>
    <property type="match status" value="1"/>
</dbReference>
<proteinExistence type="predicted"/>
<protein>
    <recommendedName>
        <fullName evidence="2">OmpA-like domain-containing protein</fullName>
    </recommendedName>
</protein>
<dbReference type="Proteomes" id="UP000236737">
    <property type="component" value="Unassembled WGS sequence"/>
</dbReference>
<dbReference type="EMBL" id="FNVP01000003">
    <property type="protein sequence ID" value="SEF80934.1"/>
    <property type="molecule type" value="Genomic_DNA"/>
</dbReference>
<evidence type="ECO:0000259" key="2">
    <source>
        <dbReference type="PROSITE" id="PS51123"/>
    </source>
</evidence>
<feature type="domain" description="OmpA-like" evidence="2">
    <location>
        <begin position="1"/>
        <end position="110"/>
    </location>
</feature>
<accession>A0A1H5V153</accession>
<dbReference type="GO" id="GO:0016020">
    <property type="term" value="C:membrane"/>
    <property type="evidence" value="ECO:0007669"/>
    <property type="project" value="UniProtKB-UniRule"/>
</dbReference>
<name>A0A1H5V153_9FLAO</name>
<dbReference type="InterPro" id="IPR006665">
    <property type="entry name" value="OmpA-like"/>
</dbReference>
<dbReference type="PROSITE" id="PS51123">
    <property type="entry name" value="OMPA_2"/>
    <property type="match status" value="1"/>
</dbReference>
<dbReference type="InterPro" id="IPR036737">
    <property type="entry name" value="OmpA-like_sf"/>
</dbReference>
<reference evidence="4" key="1">
    <citation type="submission" date="2016-10" db="EMBL/GenBank/DDBJ databases">
        <authorList>
            <person name="Varghese N."/>
            <person name="Submissions S."/>
        </authorList>
    </citation>
    <scope>NUCLEOTIDE SEQUENCE [LARGE SCALE GENOMIC DNA]</scope>
    <source>
        <strain evidence="4">CGMCC 1.9230</strain>
    </source>
</reference>
<dbReference type="RefSeq" id="WP_103999118.1">
    <property type="nucleotide sequence ID" value="NZ_FNVP01000003.1"/>
</dbReference>